<dbReference type="SUPFAM" id="SSF53335">
    <property type="entry name" value="S-adenosyl-L-methionine-dependent methyltransferases"/>
    <property type="match status" value="1"/>
</dbReference>
<dbReference type="InterPro" id="IPR025714">
    <property type="entry name" value="Methyltranfer_dom"/>
</dbReference>
<sequence>MHSKRKLIKDQIDKLIQHLQPLLPLANCHMVDYFTKDIYKRNIPIKIQQEIKEIGEENVTNCILNNDYQQLPNLFEYFEKSKQFTLKFCPDICMQTEAFQDKLKELGCEEFLRMKLNIFMTSKKSHEVDILSFIAAAVKNISNTTHLIDIGDGKGYLSSMLALRHKIPVLGVDACAIKTNSAVQRVQKLSKIWKNLTTGNKSEDTNAGLYKQVTQFVDEKIDFSKLVSDVFLEKANGLGVVGLHTCGNLASSSIRIFNANHDIRTICNVGCCYNHIDEVFEEDPSISSKKGLLRNGFPMSIHLKDKKFVIGRPARMVAAQSVDRILEKKQLPNKTIFYRALFEVLLENRGSSLPGRRNVGRFRKGCSDFNDYVRQASKRLNVQLDISDGEIKKVYEDYKWRINELNNFLLDKEYVGTCYREFDSDG</sequence>
<dbReference type="Proteomes" id="UP001162164">
    <property type="component" value="Unassembled WGS sequence"/>
</dbReference>
<feature type="domain" description="Methyltransferase" evidence="1">
    <location>
        <begin position="123"/>
        <end position="278"/>
    </location>
</feature>
<evidence type="ECO:0000259" key="1">
    <source>
        <dbReference type="Pfam" id="PF13679"/>
    </source>
</evidence>
<accession>A0ABQ9K774</accession>
<organism evidence="2 3">
    <name type="scientific">Molorchus minor</name>
    <dbReference type="NCBI Taxonomy" id="1323400"/>
    <lineage>
        <taxon>Eukaryota</taxon>
        <taxon>Metazoa</taxon>
        <taxon>Ecdysozoa</taxon>
        <taxon>Arthropoda</taxon>
        <taxon>Hexapoda</taxon>
        <taxon>Insecta</taxon>
        <taxon>Pterygota</taxon>
        <taxon>Neoptera</taxon>
        <taxon>Endopterygota</taxon>
        <taxon>Coleoptera</taxon>
        <taxon>Polyphaga</taxon>
        <taxon>Cucujiformia</taxon>
        <taxon>Chrysomeloidea</taxon>
        <taxon>Cerambycidae</taxon>
        <taxon>Lamiinae</taxon>
        <taxon>Monochamini</taxon>
        <taxon>Molorchus</taxon>
    </lineage>
</organism>
<dbReference type="PANTHER" id="PTHR12496:SF9">
    <property type="entry name" value="METHYLTRANSFERASE-LIKE PROTEIN 25-RELATED"/>
    <property type="match status" value="1"/>
</dbReference>
<reference evidence="2" key="1">
    <citation type="journal article" date="2023" name="Insect Mol. Biol.">
        <title>Genome sequencing provides insights into the evolution of gene families encoding plant cell wall-degrading enzymes in longhorned beetles.</title>
        <authorList>
            <person name="Shin N.R."/>
            <person name="Okamura Y."/>
            <person name="Kirsch R."/>
            <person name="Pauchet Y."/>
        </authorList>
    </citation>
    <scope>NUCLEOTIDE SEQUENCE</scope>
    <source>
        <strain evidence="2">MMC_N1</strain>
    </source>
</reference>
<evidence type="ECO:0000313" key="2">
    <source>
        <dbReference type="EMBL" id="KAJ8985704.1"/>
    </source>
</evidence>
<gene>
    <name evidence="2" type="ORF">NQ317_014353</name>
</gene>
<dbReference type="InterPro" id="IPR052220">
    <property type="entry name" value="METTL25"/>
</dbReference>
<name>A0ABQ9K774_9CUCU</name>
<keyword evidence="3" id="KW-1185">Reference proteome</keyword>
<comment type="caution">
    <text evidence="2">The sequence shown here is derived from an EMBL/GenBank/DDBJ whole genome shotgun (WGS) entry which is preliminary data.</text>
</comment>
<protein>
    <recommendedName>
        <fullName evidence="1">Methyltransferase domain-containing protein</fullName>
    </recommendedName>
</protein>
<dbReference type="Pfam" id="PF13679">
    <property type="entry name" value="Methyltransf_32"/>
    <property type="match status" value="1"/>
</dbReference>
<evidence type="ECO:0000313" key="3">
    <source>
        <dbReference type="Proteomes" id="UP001162164"/>
    </source>
</evidence>
<dbReference type="PANTHER" id="PTHR12496">
    <property type="entry name" value="CGI-41 METHYLTRANSFERASE"/>
    <property type="match status" value="1"/>
</dbReference>
<dbReference type="EMBL" id="JAPWTJ010000009">
    <property type="protein sequence ID" value="KAJ8985704.1"/>
    <property type="molecule type" value="Genomic_DNA"/>
</dbReference>
<proteinExistence type="predicted"/>
<dbReference type="InterPro" id="IPR029063">
    <property type="entry name" value="SAM-dependent_MTases_sf"/>
</dbReference>